<dbReference type="EMBL" id="VIWX01000004">
    <property type="protein sequence ID" value="TWF94000.1"/>
    <property type="molecule type" value="Genomic_DNA"/>
</dbReference>
<sequence>MSNGGMHGSEQDELKVGLVGYGSGGAIFHAPLIAAQPRLRLDAVVTSNPERQAQVRADLPGSEPVADLDALFAREPDLVVITTPNRTHVELAKAALDAGVPVVVDKPFTPTAQEGRELVEHARDRGLLLTVFQNRRWDSDIRTVRKVLAGGELGRVHRFESRFDRWSPEPKPTWRDSGGAEDVAGLLYDLGSHLIDQALQLFGPVASVYAEIDRRRPGVRADDDSFVSLTHANGVRSHLWMSKLAAAPGPRLRVLGDQGTFTKDGTDPQEADLRAGKRPVDDTWGRESEDIWGELGDGESTRTIPSEPGAYQAFYDGVVEAIAARGPAPVDPADAVAGLEIIAAAQRSSENQTVERLL</sequence>
<dbReference type="InterPro" id="IPR051317">
    <property type="entry name" value="Gfo/Idh/MocA_oxidoreduct"/>
</dbReference>
<dbReference type="AlphaFoldDB" id="A0A561U3S2"/>
<dbReference type="Gene3D" id="3.30.360.10">
    <property type="entry name" value="Dihydrodipicolinate Reductase, domain 2"/>
    <property type="match status" value="1"/>
</dbReference>
<evidence type="ECO:0000259" key="4">
    <source>
        <dbReference type="Pfam" id="PF22725"/>
    </source>
</evidence>
<proteinExistence type="inferred from homology"/>
<gene>
    <name evidence="5" type="ORF">FHU35_14282</name>
</gene>
<dbReference type="InterPro" id="IPR000683">
    <property type="entry name" value="Gfo/Idh/MocA-like_OxRdtase_N"/>
</dbReference>
<evidence type="ECO:0000259" key="3">
    <source>
        <dbReference type="Pfam" id="PF01408"/>
    </source>
</evidence>
<feature type="domain" description="Gfo/Idh/MocA-like oxidoreductase N-terminal" evidence="3">
    <location>
        <begin position="14"/>
        <end position="131"/>
    </location>
</feature>
<evidence type="ECO:0000256" key="2">
    <source>
        <dbReference type="ARBA" id="ARBA00023002"/>
    </source>
</evidence>
<evidence type="ECO:0000256" key="1">
    <source>
        <dbReference type="ARBA" id="ARBA00010928"/>
    </source>
</evidence>
<dbReference type="SUPFAM" id="SSF51735">
    <property type="entry name" value="NAD(P)-binding Rossmann-fold domains"/>
    <property type="match status" value="1"/>
</dbReference>
<dbReference type="InterPro" id="IPR055170">
    <property type="entry name" value="GFO_IDH_MocA-like_dom"/>
</dbReference>
<dbReference type="Gene3D" id="3.40.50.720">
    <property type="entry name" value="NAD(P)-binding Rossmann-like Domain"/>
    <property type="match status" value="1"/>
</dbReference>
<dbReference type="SUPFAM" id="SSF55347">
    <property type="entry name" value="Glyceraldehyde-3-phosphate dehydrogenase-like, C-terminal domain"/>
    <property type="match status" value="1"/>
</dbReference>
<dbReference type="Pfam" id="PF01408">
    <property type="entry name" value="GFO_IDH_MocA"/>
    <property type="match status" value="1"/>
</dbReference>
<accession>A0A561U3S2</accession>
<dbReference type="Pfam" id="PF22725">
    <property type="entry name" value="GFO_IDH_MocA_C3"/>
    <property type="match status" value="1"/>
</dbReference>
<dbReference type="PANTHER" id="PTHR43708">
    <property type="entry name" value="CONSERVED EXPRESSED OXIDOREDUCTASE (EUROFUNG)"/>
    <property type="match status" value="1"/>
</dbReference>
<feature type="domain" description="GFO/IDH/MocA-like oxidoreductase" evidence="4">
    <location>
        <begin position="141"/>
        <end position="261"/>
    </location>
</feature>
<evidence type="ECO:0000313" key="5">
    <source>
        <dbReference type="EMBL" id="TWF94000.1"/>
    </source>
</evidence>
<keyword evidence="2" id="KW-0560">Oxidoreductase</keyword>
<dbReference type="InterPro" id="IPR036291">
    <property type="entry name" value="NAD(P)-bd_dom_sf"/>
</dbReference>
<keyword evidence="6" id="KW-1185">Reference proteome</keyword>
<dbReference type="PANTHER" id="PTHR43708:SF5">
    <property type="entry name" value="CONSERVED EXPRESSED OXIDOREDUCTASE (EUROFUNG)-RELATED"/>
    <property type="match status" value="1"/>
</dbReference>
<comment type="similarity">
    <text evidence="1">Belongs to the Gfo/Idh/MocA family.</text>
</comment>
<comment type="caution">
    <text evidence="5">The sequence shown here is derived from an EMBL/GenBank/DDBJ whole genome shotgun (WGS) entry which is preliminary data.</text>
</comment>
<dbReference type="Proteomes" id="UP000316184">
    <property type="component" value="Unassembled WGS sequence"/>
</dbReference>
<name>A0A561U3S2_9PSEU</name>
<dbReference type="GO" id="GO:0016491">
    <property type="term" value="F:oxidoreductase activity"/>
    <property type="evidence" value="ECO:0007669"/>
    <property type="project" value="UniProtKB-KW"/>
</dbReference>
<evidence type="ECO:0000313" key="6">
    <source>
        <dbReference type="Proteomes" id="UP000316184"/>
    </source>
</evidence>
<organism evidence="5 6">
    <name type="scientific">Saccharopolyspora dendranthemae</name>
    <dbReference type="NCBI Taxonomy" id="1181886"/>
    <lineage>
        <taxon>Bacteria</taxon>
        <taxon>Bacillati</taxon>
        <taxon>Actinomycetota</taxon>
        <taxon>Actinomycetes</taxon>
        <taxon>Pseudonocardiales</taxon>
        <taxon>Pseudonocardiaceae</taxon>
        <taxon>Saccharopolyspora</taxon>
    </lineage>
</organism>
<reference evidence="5 6" key="1">
    <citation type="submission" date="2019-06" db="EMBL/GenBank/DDBJ databases">
        <title>Sequencing the genomes of 1000 actinobacteria strains.</title>
        <authorList>
            <person name="Klenk H.-P."/>
        </authorList>
    </citation>
    <scope>NUCLEOTIDE SEQUENCE [LARGE SCALE GENOMIC DNA]</scope>
    <source>
        <strain evidence="5 6">DSM 46699</strain>
    </source>
</reference>
<protein>
    <submittedName>
        <fullName evidence="5">Putative dehydrogenase</fullName>
    </submittedName>
</protein>
<dbReference type="GO" id="GO:0000166">
    <property type="term" value="F:nucleotide binding"/>
    <property type="evidence" value="ECO:0007669"/>
    <property type="project" value="InterPro"/>
</dbReference>